<sequence>MFGRLLLLFLIIPVVELALLIKIGTMIGTLNTILLVIFTAFIGAYLVKTEGLNVMQRFQGNLNHGIFPAEEIFDGAMILVAGALLVTPGVLTDFVGFVLVIPPTRVVIKKFIRKFVEKRFVTTHINYPPPPPGDTRN</sequence>
<protein>
    <submittedName>
        <fullName evidence="2">UPF0716 protein FxsA</fullName>
    </submittedName>
</protein>
<organism evidence="2">
    <name type="scientific">hydrothermal vent metagenome</name>
    <dbReference type="NCBI Taxonomy" id="652676"/>
    <lineage>
        <taxon>unclassified sequences</taxon>
        <taxon>metagenomes</taxon>
        <taxon>ecological metagenomes</taxon>
    </lineage>
</organism>
<dbReference type="PANTHER" id="PTHR35335:SF1">
    <property type="entry name" value="UPF0716 PROTEIN FXSA"/>
    <property type="match status" value="1"/>
</dbReference>
<feature type="transmembrane region" description="Helical" evidence="1">
    <location>
        <begin position="27"/>
        <end position="47"/>
    </location>
</feature>
<keyword evidence="1" id="KW-0472">Membrane</keyword>
<dbReference type="InterPro" id="IPR007313">
    <property type="entry name" value="FxsA"/>
</dbReference>
<dbReference type="NCBIfam" id="NF008528">
    <property type="entry name" value="PRK11463.1-2"/>
    <property type="match status" value="1"/>
</dbReference>
<accession>A0A3B0RC08</accession>
<gene>
    <name evidence="2" type="ORF">MNBD_DELTA01-1184</name>
</gene>
<dbReference type="Pfam" id="PF04186">
    <property type="entry name" value="FxsA"/>
    <property type="match status" value="1"/>
</dbReference>
<evidence type="ECO:0000313" key="2">
    <source>
        <dbReference type="EMBL" id="VAV85508.1"/>
    </source>
</evidence>
<keyword evidence="1" id="KW-0812">Transmembrane</keyword>
<dbReference type="GO" id="GO:0016020">
    <property type="term" value="C:membrane"/>
    <property type="evidence" value="ECO:0007669"/>
    <property type="project" value="InterPro"/>
</dbReference>
<evidence type="ECO:0000256" key="1">
    <source>
        <dbReference type="SAM" id="Phobius"/>
    </source>
</evidence>
<dbReference type="PANTHER" id="PTHR35335">
    <property type="entry name" value="UPF0716 PROTEIN FXSA"/>
    <property type="match status" value="1"/>
</dbReference>
<proteinExistence type="predicted"/>
<reference evidence="2" key="1">
    <citation type="submission" date="2018-06" db="EMBL/GenBank/DDBJ databases">
        <authorList>
            <person name="Zhirakovskaya E."/>
        </authorList>
    </citation>
    <scope>NUCLEOTIDE SEQUENCE</scope>
</reference>
<keyword evidence="1" id="KW-1133">Transmembrane helix</keyword>
<name>A0A3B0RC08_9ZZZZ</name>
<dbReference type="AlphaFoldDB" id="A0A3B0RC08"/>
<dbReference type="EMBL" id="UOEA01000088">
    <property type="protein sequence ID" value="VAV85508.1"/>
    <property type="molecule type" value="Genomic_DNA"/>
</dbReference>